<dbReference type="AlphaFoldDB" id="T1I802"/>
<feature type="coiled-coil region" evidence="1">
    <location>
        <begin position="68"/>
        <end position="109"/>
    </location>
</feature>
<dbReference type="EMBL" id="ACPB03018926">
    <property type="status" value="NOT_ANNOTATED_CDS"/>
    <property type="molecule type" value="Genomic_DNA"/>
</dbReference>
<evidence type="ECO:0000313" key="5">
    <source>
        <dbReference type="Proteomes" id="UP000015103"/>
    </source>
</evidence>
<proteinExistence type="predicted"/>
<dbReference type="VEuPathDB" id="VectorBase:RPRC012424"/>
<reference evidence="4" key="1">
    <citation type="submission" date="2015-05" db="UniProtKB">
        <authorList>
            <consortium name="EnsemblMetazoa"/>
        </authorList>
    </citation>
    <scope>IDENTIFICATION</scope>
</reference>
<dbReference type="HOGENOM" id="CLU_072175_0_0_1"/>
<keyword evidence="1" id="KW-0175">Coiled coil</keyword>
<evidence type="ECO:0000256" key="1">
    <source>
        <dbReference type="SAM" id="Coils"/>
    </source>
</evidence>
<evidence type="ECO:0000256" key="2">
    <source>
        <dbReference type="SAM" id="MobiDB-lite"/>
    </source>
</evidence>
<feature type="domain" description="FP protein C-terminal" evidence="3">
    <location>
        <begin position="215"/>
        <end position="266"/>
    </location>
</feature>
<dbReference type="InParanoid" id="T1I802"/>
<evidence type="ECO:0000259" key="3">
    <source>
        <dbReference type="Pfam" id="PF25298"/>
    </source>
</evidence>
<sequence>MNKQPSSVGPSGGTASASGGGLDSVASILARLEQGMTNISTELGTIKIELQSVKTENQNISTSIDLFRKEVKESVDSLKCNLRKANKQIVSLQKELTEAKIQLLNLQSSFNYTQQIVHYDGLRILNVNYNSDEDLLNIVKQIADFIDFNLDLSSIKSVYRLKTNTKLHYPPIILKFVNLQLKNKFFQLYKAKKGTLCLDSLGKSSTIRIFEEMSPSNYFLYKKARELKLNKVIKYVWFSRGRVLVRKEDNSPAAVIKSIADLANIKGEREMVEVYSDDGDDTDVSSLTSRISTDSKKRRRDQKHFTSQRGSLDNFLKPRSQALELQK</sequence>
<organism evidence="4 5">
    <name type="scientific">Rhodnius prolixus</name>
    <name type="common">Triatomid bug</name>
    <dbReference type="NCBI Taxonomy" id="13249"/>
    <lineage>
        <taxon>Eukaryota</taxon>
        <taxon>Metazoa</taxon>
        <taxon>Ecdysozoa</taxon>
        <taxon>Arthropoda</taxon>
        <taxon>Hexapoda</taxon>
        <taxon>Insecta</taxon>
        <taxon>Pterygota</taxon>
        <taxon>Neoptera</taxon>
        <taxon>Paraneoptera</taxon>
        <taxon>Hemiptera</taxon>
        <taxon>Heteroptera</taxon>
        <taxon>Panheteroptera</taxon>
        <taxon>Cimicomorpha</taxon>
        <taxon>Reduviidae</taxon>
        <taxon>Triatominae</taxon>
        <taxon>Rhodnius</taxon>
    </lineage>
</organism>
<accession>T1I802</accession>
<dbReference type="EnsemblMetazoa" id="RPRC012424-RA">
    <property type="protein sequence ID" value="RPRC012424-PA"/>
    <property type="gene ID" value="RPRC012424"/>
</dbReference>
<keyword evidence="5" id="KW-1185">Reference proteome</keyword>
<dbReference type="Proteomes" id="UP000015103">
    <property type="component" value="Unassembled WGS sequence"/>
</dbReference>
<name>T1I802_RHOPR</name>
<dbReference type="Pfam" id="PF25298">
    <property type="entry name" value="Baculo_FP_2nd"/>
    <property type="match status" value="1"/>
</dbReference>
<feature type="region of interest" description="Disordered" evidence="2">
    <location>
        <begin position="277"/>
        <end position="310"/>
    </location>
</feature>
<evidence type="ECO:0000313" key="4">
    <source>
        <dbReference type="EnsemblMetazoa" id="RPRC012424-PA"/>
    </source>
</evidence>
<dbReference type="InterPro" id="IPR057251">
    <property type="entry name" value="FP_C"/>
</dbReference>
<protein>
    <recommendedName>
        <fullName evidence="3">FP protein C-terminal domain-containing protein</fullName>
    </recommendedName>
</protein>